<dbReference type="InterPro" id="IPR000219">
    <property type="entry name" value="DH_dom"/>
</dbReference>
<feature type="compositionally biased region" description="Acidic residues" evidence="5">
    <location>
        <begin position="790"/>
        <end position="800"/>
    </location>
</feature>
<feature type="compositionally biased region" description="Pro residues" evidence="5">
    <location>
        <begin position="276"/>
        <end position="285"/>
    </location>
</feature>
<evidence type="ECO:0000259" key="7">
    <source>
        <dbReference type="PROSITE" id="PS50010"/>
    </source>
</evidence>
<feature type="compositionally biased region" description="Acidic residues" evidence="5">
    <location>
        <begin position="296"/>
        <end position="325"/>
    </location>
</feature>
<dbReference type="SUPFAM" id="SSF50729">
    <property type="entry name" value="PH domain-like"/>
    <property type="match status" value="1"/>
</dbReference>
<sequence>MMLLFFDGEAGERFKKACATFCANQCLALDQLKYKHRNDKKVSQFLAEAESNPLCRRLQLKDIIPTGMQRLTKYPLLLDNIAKYTMHPSEEHTKIRKAQEACKKILAHVNQSVKDTEYKTRLAEIQRKLDSSAMDRHPMGKDFRNMDLTKHTLMHNGDLVWRLTTHKSITIHAVLLNDLLVLMQKADDKFVLKCRNINIVPGKDESKYTHCPVIRLGEFMFTRNVATDKRAFLIFTSSRTGPQFYELVAHTPAERKRWLQAITDSSEAYKATAYRPPLPTNPPPAMEEDGGKPDMEEMEEMEVPEEEEEEEEVVEEENALNEDDTLTANTIESDDDAEAEDENKDEDDEEEEEEDIKMRYEIIQPPVLVSPTEVSVTHHVVESAERVVTPLAQLQERDYIVRTALDDKNRIIGNLLNLSVEDFPSTANPSQQEEKMDESKNSRELLLAAIQQANNLSSLLNDNMPSLDQQIELEKLRSKEEECGDTTQVDSESGTLQSLSTEKDRLPRRMAAPPCEHLLAIASSINANLTQLLAITIERDQEHEMMVQRVKQLNELLATQTPPGSRPSSLISNSIAVAEMVGVDPNDTLTMPQKLDIADESVPTTQQIRSPDSTTDSDRDFQDALSDVDSATPKAAGTRREPAEPSPVAGGDRPEDENSTSSGHAIIHGKHRDDLTDTDVATSSSAAKTRDVTKPRLSMQTEAKTVANECYSVVANVRKKRLGKTRRSLTPEVGNRSWSQDRPTAAPRPRRASATTGQNANVDQELKEASANVKLAPHTIDGGPSADSAEQIEQESEPADGDLVWQVTTEECCDARKDVEVTVTLPFRGKKGANSGTAEM</sequence>
<feature type="region of interest" description="Disordered" evidence="5">
    <location>
        <begin position="722"/>
        <end position="804"/>
    </location>
</feature>
<dbReference type="PANTHER" id="PTHR45872:SF2">
    <property type="entry name" value="RHO GUANINE NUCLEOTIDE EXCHANGE FACTOR 2, ISOFORM D"/>
    <property type="match status" value="1"/>
</dbReference>
<comment type="subcellular location">
    <subcellularLocation>
        <location evidence="1">Cytoplasm</location>
    </subcellularLocation>
</comment>
<dbReference type="SMART" id="SM00325">
    <property type="entry name" value="RhoGEF"/>
    <property type="match status" value="1"/>
</dbReference>
<dbReference type="Pfam" id="PF17838">
    <property type="entry name" value="PH_16"/>
    <property type="match status" value="1"/>
</dbReference>
<name>A0ABM1DYL6_PRICU</name>
<feature type="region of interest" description="Disordered" evidence="5">
    <location>
        <begin position="478"/>
        <end position="503"/>
    </location>
</feature>
<feature type="region of interest" description="Disordered" evidence="5">
    <location>
        <begin position="595"/>
        <end position="700"/>
    </location>
</feature>
<keyword evidence="8" id="KW-1185">Reference proteome</keyword>
<feature type="compositionally biased region" description="Low complexity" evidence="5">
    <location>
        <begin position="742"/>
        <end position="756"/>
    </location>
</feature>
<dbReference type="SMART" id="SM00233">
    <property type="entry name" value="PH"/>
    <property type="match status" value="1"/>
</dbReference>
<dbReference type="PROSITE" id="PS50010">
    <property type="entry name" value="DH_2"/>
    <property type="match status" value="1"/>
</dbReference>
<dbReference type="SUPFAM" id="SSF48065">
    <property type="entry name" value="DBL homology domain (DH-domain)"/>
    <property type="match status" value="1"/>
</dbReference>
<evidence type="ECO:0000256" key="1">
    <source>
        <dbReference type="ARBA" id="ARBA00004496"/>
    </source>
</evidence>
<dbReference type="Gene3D" id="1.20.900.10">
    <property type="entry name" value="Dbl homology (DH) domain"/>
    <property type="match status" value="1"/>
</dbReference>
<dbReference type="InterPro" id="IPR035899">
    <property type="entry name" value="DBL_dom_sf"/>
</dbReference>
<keyword evidence="3" id="KW-0597">Phosphoprotein</keyword>
<dbReference type="InterPro" id="IPR041020">
    <property type="entry name" value="PH_16"/>
</dbReference>
<dbReference type="PANTHER" id="PTHR45872">
    <property type="entry name" value="RHO GUANINE NUCLEOTIDE EXCHANGE FACTOR 2, ISOFORM D"/>
    <property type="match status" value="1"/>
</dbReference>
<feature type="domain" description="PH" evidence="6">
    <location>
        <begin position="152"/>
        <end position="267"/>
    </location>
</feature>
<feature type="domain" description="DH" evidence="7">
    <location>
        <begin position="1"/>
        <end position="112"/>
    </location>
</feature>
<evidence type="ECO:0000313" key="9">
    <source>
        <dbReference type="RefSeq" id="XP_014665037.1"/>
    </source>
</evidence>
<dbReference type="PROSITE" id="PS50003">
    <property type="entry name" value="PH_DOMAIN"/>
    <property type="match status" value="1"/>
</dbReference>
<organism evidence="8 9">
    <name type="scientific">Priapulus caudatus</name>
    <name type="common">Priapulid worm</name>
    <dbReference type="NCBI Taxonomy" id="37621"/>
    <lineage>
        <taxon>Eukaryota</taxon>
        <taxon>Metazoa</taxon>
        <taxon>Ecdysozoa</taxon>
        <taxon>Scalidophora</taxon>
        <taxon>Priapulida</taxon>
        <taxon>Priapulimorpha</taxon>
        <taxon>Priapulimorphida</taxon>
        <taxon>Priapulidae</taxon>
        <taxon>Priapulus</taxon>
    </lineage>
</organism>
<gene>
    <name evidence="9" type="primary">LOC106807256</name>
</gene>
<accession>A0ABM1DYL6</accession>
<protein>
    <submittedName>
        <fullName evidence="9">Rho guanine nucleotide exchange factor 28-like</fullName>
    </submittedName>
</protein>
<evidence type="ECO:0000256" key="3">
    <source>
        <dbReference type="ARBA" id="ARBA00022553"/>
    </source>
</evidence>
<evidence type="ECO:0000256" key="4">
    <source>
        <dbReference type="ARBA" id="ARBA00023054"/>
    </source>
</evidence>
<feature type="region of interest" description="Disordered" evidence="5">
    <location>
        <begin position="270"/>
        <end position="355"/>
    </location>
</feature>
<evidence type="ECO:0000259" key="6">
    <source>
        <dbReference type="PROSITE" id="PS50003"/>
    </source>
</evidence>
<feature type="compositionally biased region" description="Acidic residues" evidence="5">
    <location>
        <begin position="332"/>
        <end position="355"/>
    </location>
</feature>
<dbReference type="Gene3D" id="2.30.29.30">
    <property type="entry name" value="Pleckstrin-homology domain (PH domain)/Phosphotyrosine-binding domain (PTB)"/>
    <property type="match status" value="1"/>
</dbReference>
<dbReference type="Pfam" id="PF00621">
    <property type="entry name" value="RhoGEF"/>
    <property type="match status" value="1"/>
</dbReference>
<dbReference type="InterPro" id="IPR011993">
    <property type="entry name" value="PH-like_dom_sf"/>
</dbReference>
<proteinExistence type="predicted"/>
<dbReference type="InterPro" id="IPR001849">
    <property type="entry name" value="PH_domain"/>
</dbReference>
<keyword evidence="2" id="KW-0963">Cytoplasm</keyword>
<dbReference type="GeneID" id="106807256"/>
<evidence type="ECO:0000256" key="2">
    <source>
        <dbReference type="ARBA" id="ARBA00022490"/>
    </source>
</evidence>
<feature type="compositionally biased region" description="Polar residues" evidence="5">
    <location>
        <begin position="485"/>
        <end position="500"/>
    </location>
</feature>
<dbReference type="RefSeq" id="XP_014665037.1">
    <property type="nucleotide sequence ID" value="XM_014809551.1"/>
</dbReference>
<dbReference type="Proteomes" id="UP000695022">
    <property type="component" value="Unplaced"/>
</dbReference>
<evidence type="ECO:0000313" key="8">
    <source>
        <dbReference type="Proteomes" id="UP000695022"/>
    </source>
</evidence>
<evidence type="ECO:0000256" key="5">
    <source>
        <dbReference type="SAM" id="MobiDB-lite"/>
    </source>
</evidence>
<reference evidence="9" key="1">
    <citation type="submission" date="2025-08" db="UniProtKB">
        <authorList>
            <consortium name="RefSeq"/>
        </authorList>
    </citation>
    <scope>IDENTIFICATION</scope>
</reference>
<keyword evidence="4" id="KW-0175">Coiled coil</keyword>